<dbReference type="Gene3D" id="1.10.10.2840">
    <property type="entry name" value="PucR C-terminal helix-turn-helix domain"/>
    <property type="match status" value="1"/>
</dbReference>
<evidence type="ECO:0000313" key="3">
    <source>
        <dbReference type="EMBL" id="MCK8680646.1"/>
    </source>
</evidence>
<organism evidence="3 4">
    <name type="scientific">Streptomyces lichenis</name>
    <dbReference type="NCBI Taxonomy" id="2306967"/>
    <lineage>
        <taxon>Bacteria</taxon>
        <taxon>Bacillati</taxon>
        <taxon>Actinomycetota</taxon>
        <taxon>Actinomycetes</taxon>
        <taxon>Kitasatosporales</taxon>
        <taxon>Streptomycetaceae</taxon>
        <taxon>Streptomyces</taxon>
    </lineage>
</organism>
<dbReference type="Pfam" id="PF25906">
    <property type="entry name" value="PucR-like_N"/>
    <property type="match status" value="1"/>
</dbReference>
<keyword evidence="4" id="KW-1185">Reference proteome</keyword>
<dbReference type="InterPro" id="IPR042070">
    <property type="entry name" value="PucR_C-HTH_sf"/>
</dbReference>
<feature type="domain" description="PucR C-terminal helix-turn-helix" evidence="1">
    <location>
        <begin position="333"/>
        <end position="391"/>
    </location>
</feature>
<name>A0ABT0IH56_9ACTN</name>
<evidence type="ECO:0000259" key="2">
    <source>
        <dbReference type="Pfam" id="PF25906"/>
    </source>
</evidence>
<protein>
    <submittedName>
        <fullName evidence="3">Helix-turn-helix domain-containing protein</fullName>
    </submittedName>
</protein>
<dbReference type="InterPro" id="IPR051448">
    <property type="entry name" value="CdaR-like_regulators"/>
</dbReference>
<reference evidence="3 4" key="1">
    <citation type="submission" date="2022-04" db="EMBL/GenBank/DDBJ databases">
        <title>Streptomyces sp. nov. LCR6-01 isolated from Lichen of Dirinaria sp.</title>
        <authorList>
            <person name="Kanchanasin P."/>
            <person name="Tanasupawat S."/>
            <person name="Phongsopitanun W."/>
        </authorList>
    </citation>
    <scope>NUCLEOTIDE SEQUENCE [LARGE SCALE GENOMIC DNA]</scope>
    <source>
        <strain evidence="3 4">LCR6-01</strain>
    </source>
</reference>
<dbReference type="RefSeq" id="WP_248636462.1">
    <property type="nucleotide sequence ID" value="NZ_JALPTH010000029.1"/>
</dbReference>
<comment type="caution">
    <text evidence="3">The sequence shown here is derived from an EMBL/GenBank/DDBJ whole genome shotgun (WGS) entry which is preliminary data.</text>
</comment>
<proteinExistence type="predicted"/>
<dbReference type="PANTHER" id="PTHR33744:SF1">
    <property type="entry name" value="DNA-BINDING TRANSCRIPTIONAL ACTIVATOR ADER"/>
    <property type="match status" value="1"/>
</dbReference>
<accession>A0ABT0IH56</accession>
<evidence type="ECO:0000313" key="4">
    <source>
        <dbReference type="Proteomes" id="UP001522868"/>
    </source>
</evidence>
<dbReference type="Pfam" id="PF13556">
    <property type="entry name" value="HTH_30"/>
    <property type="match status" value="1"/>
</dbReference>
<gene>
    <name evidence="3" type="ORF">M1O15_25270</name>
</gene>
<dbReference type="Proteomes" id="UP001522868">
    <property type="component" value="Unassembled WGS sequence"/>
</dbReference>
<feature type="domain" description="PucR-like N-terminal" evidence="2">
    <location>
        <begin position="16"/>
        <end position="178"/>
    </location>
</feature>
<dbReference type="InterPro" id="IPR025736">
    <property type="entry name" value="PucR_C-HTH_dom"/>
</dbReference>
<sequence>MRDSSPSPAASDPLEPVPREFAAIMRPELPSLLQEIKDEVTRTYPEFVPAFTGPQASYVHAAIEQSLTIFVDQVAHPSLPSPLRDEMFRTLGRTAAGDGYSLDALRGTCRIGARLALRRARKVSRHYDLSPLFMLSFADTLFQYMNQLEGLAIEGYMEGNVAIQDDQDGLRRRILRLLASGNTAYALIGELAERAGWQLPEEVSLVALSPDARPARTALAPDVLVDLTDPQPALLLPGPLDEARRESLGHALSGTLAAVGPTVALASAADSMRWARQCLALAESGIVRDGPVVYCENHLVTLWLESDPALVEQLARRELAPLDGQPATRRARLIETLRVWLATRGTAAQIGEVLHIHPQTVRYRMRNLDATFGPQLTDPDHCFATEAALRALHLRQSAAAPARRRTTPRVRR</sequence>
<dbReference type="PANTHER" id="PTHR33744">
    <property type="entry name" value="CARBOHYDRATE DIACID REGULATOR"/>
    <property type="match status" value="1"/>
</dbReference>
<evidence type="ECO:0000259" key="1">
    <source>
        <dbReference type="Pfam" id="PF13556"/>
    </source>
</evidence>
<dbReference type="InterPro" id="IPR058663">
    <property type="entry name" value="PucR-like_N"/>
</dbReference>
<dbReference type="EMBL" id="JALPTH010000029">
    <property type="protein sequence ID" value="MCK8680646.1"/>
    <property type="molecule type" value="Genomic_DNA"/>
</dbReference>